<accession>A0A9N8HPE1</accession>
<keyword evidence="1" id="KW-0732">Signal</keyword>
<proteinExistence type="predicted"/>
<name>A0A9N8HPE1_9STRA</name>
<comment type="caution">
    <text evidence="2">The sequence shown here is derived from an EMBL/GenBank/DDBJ whole genome shotgun (WGS) entry which is preliminary data.</text>
</comment>
<evidence type="ECO:0000313" key="3">
    <source>
        <dbReference type="Proteomes" id="UP001153069"/>
    </source>
</evidence>
<dbReference type="InterPro" id="IPR024079">
    <property type="entry name" value="MetalloPept_cat_dom_sf"/>
</dbReference>
<dbReference type="GO" id="GO:0008237">
    <property type="term" value="F:metallopeptidase activity"/>
    <property type="evidence" value="ECO:0007669"/>
    <property type="project" value="InterPro"/>
</dbReference>
<feature type="chain" id="PRO_5040292639" evidence="1">
    <location>
        <begin position="30"/>
        <end position="332"/>
    </location>
</feature>
<evidence type="ECO:0000256" key="1">
    <source>
        <dbReference type="SAM" id="SignalP"/>
    </source>
</evidence>
<sequence>MMRFQVKPWGSLALLLLTCSALMLRPLLASNKNRALRASENIGRGASVYKGNVTIDFYRMFEEKRWLGIIPYKDYTMSRFQMAGQIHLMNFWLEGRVNFILGDIYEIDDPFYYDNPSDLICGDALNRFANRFSGQDQIKNVDRINVLVVPKLGRNINGCATLDVPLGGNFDTKAPAFVLTRDNTIFYSIGPFAKIGFQNLLGNTVSHEAGHVFGLRHTDMDGDNVPRGIGYFGCGLNLRYPQFRQDQVLSGDFKFWDEVSGELYTYEDWHGQSNFMASGFSIGGLFLWKAGIFRYNYEPIFDQILECWFSRSYSRNISDDPEMGETIIIEDR</sequence>
<dbReference type="AlphaFoldDB" id="A0A9N8HPE1"/>
<dbReference type="Proteomes" id="UP001153069">
    <property type="component" value="Unassembled WGS sequence"/>
</dbReference>
<organism evidence="2 3">
    <name type="scientific">Seminavis robusta</name>
    <dbReference type="NCBI Taxonomy" id="568900"/>
    <lineage>
        <taxon>Eukaryota</taxon>
        <taxon>Sar</taxon>
        <taxon>Stramenopiles</taxon>
        <taxon>Ochrophyta</taxon>
        <taxon>Bacillariophyta</taxon>
        <taxon>Bacillariophyceae</taxon>
        <taxon>Bacillariophycidae</taxon>
        <taxon>Naviculales</taxon>
        <taxon>Naviculaceae</taxon>
        <taxon>Seminavis</taxon>
    </lineage>
</organism>
<feature type="signal peptide" evidence="1">
    <location>
        <begin position="1"/>
        <end position="29"/>
    </location>
</feature>
<protein>
    <submittedName>
        <fullName evidence="2">Uncharacterized protein</fullName>
    </submittedName>
</protein>
<dbReference type="SUPFAM" id="SSF55486">
    <property type="entry name" value="Metalloproteases ('zincins'), catalytic domain"/>
    <property type="match status" value="1"/>
</dbReference>
<evidence type="ECO:0000313" key="2">
    <source>
        <dbReference type="EMBL" id="CAB9519955.1"/>
    </source>
</evidence>
<dbReference type="EMBL" id="CAICTM010001059">
    <property type="protein sequence ID" value="CAB9519955.1"/>
    <property type="molecule type" value="Genomic_DNA"/>
</dbReference>
<gene>
    <name evidence="2" type="ORF">SEMRO_1061_G236760.1</name>
</gene>
<dbReference type="Gene3D" id="3.40.390.10">
    <property type="entry name" value="Collagenase (Catalytic Domain)"/>
    <property type="match status" value="1"/>
</dbReference>
<reference evidence="2" key="1">
    <citation type="submission" date="2020-06" db="EMBL/GenBank/DDBJ databases">
        <authorList>
            <consortium name="Plant Systems Biology data submission"/>
        </authorList>
    </citation>
    <scope>NUCLEOTIDE SEQUENCE</scope>
    <source>
        <strain evidence="2">D6</strain>
    </source>
</reference>
<keyword evidence="3" id="KW-1185">Reference proteome</keyword>